<organism evidence="2 3">
    <name type="scientific">Clavelina lepadiformis</name>
    <name type="common">Light-bulb sea squirt</name>
    <name type="synonym">Ascidia lepadiformis</name>
    <dbReference type="NCBI Taxonomy" id="159417"/>
    <lineage>
        <taxon>Eukaryota</taxon>
        <taxon>Metazoa</taxon>
        <taxon>Chordata</taxon>
        <taxon>Tunicata</taxon>
        <taxon>Ascidiacea</taxon>
        <taxon>Aplousobranchia</taxon>
        <taxon>Clavelinidae</taxon>
        <taxon>Clavelina</taxon>
    </lineage>
</organism>
<feature type="region of interest" description="Disordered" evidence="1">
    <location>
        <begin position="37"/>
        <end position="60"/>
    </location>
</feature>
<evidence type="ECO:0000313" key="2">
    <source>
        <dbReference type="EMBL" id="CAK8684771.1"/>
    </source>
</evidence>
<reference evidence="2 3" key="1">
    <citation type="submission" date="2024-02" db="EMBL/GenBank/DDBJ databases">
        <authorList>
            <person name="Daric V."/>
            <person name="Darras S."/>
        </authorList>
    </citation>
    <scope>NUCLEOTIDE SEQUENCE [LARGE SCALE GENOMIC DNA]</scope>
</reference>
<gene>
    <name evidence="2" type="ORF">CVLEPA_LOCUS15887</name>
</gene>
<dbReference type="Proteomes" id="UP001642483">
    <property type="component" value="Unassembled WGS sequence"/>
</dbReference>
<sequence length="60" mass="6940">MVSHRVIIIPGKTSNFYSDTFTSRLYEKCCRLAYTTQQYSSSELSSDQDEDEDLLSSYKT</sequence>
<evidence type="ECO:0000256" key="1">
    <source>
        <dbReference type="SAM" id="MobiDB-lite"/>
    </source>
</evidence>
<dbReference type="EMBL" id="CAWYQH010000098">
    <property type="protein sequence ID" value="CAK8684771.1"/>
    <property type="molecule type" value="Genomic_DNA"/>
</dbReference>
<name>A0ABP0FYV0_CLALP</name>
<proteinExistence type="predicted"/>
<accession>A0ABP0FYV0</accession>
<comment type="caution">
    <text evidence="2">The sequence shown here is derived from an EMBL/GenBank/DDBJ whole genome shotgun (WGS) entry which is preliminary data.</text>
</comment>
<protein>
    <submittedName>
        <fullName evidence="2">Uncharacterized protein</fullName>
    </submittedName>
</protein>
<evidence type="ECO:0000313" key="3">
    <source>
        <dbReference type="Proteomes" id="UP001642483"/>
    </source>
</evidence>
<keyword evidence="3" id="KW-1185">Reference proteome</keyword>